<evidence type="ECO:0000259" key="3">
    <source>
        <dbReference type="PROSITE" id="PS50222"/>
    </source>
</evidence>
<feature type="domain" description="EF-hand" evidence="3">
    <location>
        <begin position="730"/>
        <end position="765"/>
    </location>
</feature>
<feature type="compositionally biased region" description="Low complexity" evidence="2">
    <location>
        <begin position="26"/>
        <end position="39"/>
    </location>
</feature>
<dbReference type="PROSITE" id="PS00018">
    <property type="entry name" value="EF_HAND_1"/>
    <property type="match status" value="1"/>
</dbReference>
<evidence type="ECO:0000256" key="2">
    <source>
        <dbReference type="SAM" id="MobiDB-lite"/>
    </source>
</evidence>
<gene>
    <name evidence="4" type="ORF">SNE40_006921</name>
</gene>
<proteinExistence type="predicted"/>
<keyword evidence="5" id="KW-1185">Reference proteome</keyword>
<dbReference type="PROSITE" id="PS50222">
    <property type="entry name" value="EF_HAND_2"/>
    <property type="match status" value="1"/>
</dbReference>
<dbReference type="InterPro" id="IPR011992">
    <property type="entry name" value="EF-hand-dom_pair"/>
</dbReference>
<dbReference type="SUPFAM" id="SSF55781">
    <property type="entry name" value="GAF domain-like"/>
    <property type="match status" value="1"/>
</dbReference>
<dbReference type="SUPFAM" id="SSF47473">
    <property type="entry name" value="EF-hand"/>
    <property type="match status" value="1"/>
</dbReference>
<dbReference type="InterPro" id="IPR029016">
    <property type="entry name" value="GAF-like_dom_sf"/>
</dbReference>
<feature type="compositionally biased region" description="Basic and acidic residues" evidence="2">
    <location>
        <begin position="444"/>
        <end position="479"/>
    </location>
</feature>
<dbReference type="GO" id="GO:0005509">
    <property type="term" value="F:calcium ion binding"/>
    <property type="evidence" value="ECO:0007669"/>
    <property type="project" value="InterPro"/>
</dbReference>
<dbReference type="CDD" id="cd22968">
    <property type="entry name" value="DD_EFCAB5"/>
    <property type="match status" value="1"/>
</dbReference>
<dbReference type="EMBL" id="JAZGQO010000006">
    <property type="protein sequence ID" value="KAK6184452.1"/>
    <property type="molecule type" value="Genomic_DNA"/>
</dbReference>
<feature type="region of interest" description="Disordered" evidence="2">
    <location>
        <begin position="385"/>
        <end position="634"/>
    </location>
</feature>
<feature type="compositionally biased region" description="Polar residues" evidence="2">
    <location>
        <begin position="414"/>
        <end position="430"/>
    </location>
</feature>
<evidence type="ECO:0000313" key="5">
    <source>
        <dbReference type="Proteomes" id="UP001347796"/>
    </source>
</evidence>
<dbReference type="Gene3D" id="1.10.238.10">
    <property type="entry name" value="EF-hand"/>
    <property type="match status" value="1"/>
</dbReference>
<dbReference type="Gene3D" id="3.30.450.40">
    <property type="match status" value="1"/>
</dbReference>
<evidence type="ECO:0000256" key="1">
    <source>
        <dbReference type="ARBA" id="ARBA00022837"/>
    </source>
</evidence>
<name>A0AAN8PT30_PATCE</name>
<reference evidence="4 5" key="1">
    <citation type="submission" date="2024-01" db="EMBL/GenBank/DDBJ databases">
        <title>The genome of the rayed Mediterranean limpet Patella caerulea (Linnaeus, 1758).</title>
        <authorList>
            <person name="Anh-Thu Weber A."/>
            <person name="Halstead-Nussloch G."/>
        </authorList>
    </citation>
    <scope>NUCLEOTIDE SEQUENCE [LARGE SCALE GENOMIC DNA]</scope>
    <source>
        <strain evidence="4">AATW-2023a</strain>
        <tissue evidence="4">Whole specimen</tissue>
    </source>
</reference>
<protein>
    <recommendedName>
        <fullName evidence="3">EF-hand domain-containing protein</fullName>
    </recommendedName>
</protein>
<feature type="compositionally biased region" description="Acidic residues" evidence="2">
    <location>
        <begin position="396"/>
        <end position="413"/>
    </location>
</feature>
<feature type="region of interest" description="Disordered" evidence="2">
    <location>
        <begin position="1"/>
        <end position="63"/>
    </location>
</feature>
<dbReference type="PANTHER" id="PTHR46788:SF1">
    <property type="entry name" value="EF-HAND CALCIUM-BINDING DOMAIN-CONTAINING PROTEIN 5"/>
    <property type="match status" value="1"/>
</dbReference>
<dbReference type="InterPro" id="IPR002048">
    <property type="entry name" value="EF_hand_dom"/>
</dbReference>
<feature type="compositionally biased region" description="Basic and acidic residues" evidence="2">
    <location>
        <begin position="512"/>
        <end position="607"/>
    </location>
</feature>
<dbReference type="InterPro" id="IPR018247">
    <property type="entry name" value="EF_Hand_1_Ca_BS"/>
</dbReference>
<comment type="caution">
    <text evidence="4">The sequence shown here is derived from an EMBL/GenBank/DDBJ whole genome shotgun (WGS) entry which is preliminary data.</text>
</comment>
<organism evidence="4 5">
    <name type="scientific">Patella caerulea</name>
    <name type="common">Rayed Mediterranean limpet</name>
    <dbReference type="NCBI Taxonomy" id="87958"/>
    <lineage>
        <taxon>Eukaryota</taxon>
        <taxon>Metazoa</taxon>
        <taxon>Spiralia</taxon>
        <taxon>Lophotrochozoa</taxon>
        <taxon>Mollusca</taxon>
        <taxon>Gastropoda</taxon>
        <taxon>Patellogastropoda</taxon>
        <taxon>Patelloidea</taxon>
        <taxon>Patellidae</taxon>
        <taxon>Patella</taxon>
    </lineage>
</organism>
<feature type="compositionally biased region" description="Basic and acidic residues" evidence="2">
    <location>
        <begin position="495"/>
        <end position="505"/>
    </location>
</feature>
<keyword evidence="1" id="KW-0106">Calcium</keyword>
<dbReference type="PANTHER" id="PTHR46788">
    <property type="entry name" value="EF-HAND CALCIUM-BINDING DOMAIN-CONTAINING PROTEIN 5"/>
    <property type="match status" value="1"/>
</dbReference>
<dbReference type="Proteomes" id="UP001347796">
    <property type="component" value="Unassembled WGS sequence"/>
</dbReference>
<accession>A0AAN8PT30</accession>
<feature type="region of interest" description="Disordered" evidence="2">
    <location>
        <begin position="1314"/>
        <end position="1343"/>
    </location>
</feature>
<sequence length="1343" mass="153953">MAEVYHYQPSPPSSAGAMQIAMSGERTPTSVSSRRSTTPGSFYKADTPEFEQRGGGSGSSTGVKRWKRLHEQQTMEQLSSLRHEKKESILIAKQKARETARKISVELLAKEWLSENQATVEIRAYLVDKLLPTLILGVEKLLTVVDFQELADKDRNANFNPLNFLAQYLLRNNPKYSNFAEASPYVRGIRQVSEDLRMQLFNMEDNRLAKIKADVKRRRTEREYKQHLTQLEKIRRSNCLLTQFTEWNVAVDGRVELSLFQNALRSFNEVAEHFPEELKRVSRLGHSLEPTDETGITLTLNEFVKYMNTYIENLPREVFEQFMVHMSKCAAAYRASAEREQRRIYLSNLFMRCDHSGIALLDRHRILNLFEQYWDQMKNDQNCKGLRNPRQWPVVEVDEADDSVGDDEEEDEPSTQQTTEEVAQESQQVLPQPPPASIESTQKTLDENKDLKEEVKTETKEEEIKEEQKVEVEGNKTEENPTQEPEVVETGETPQEIKQEGKDGETQNGQVKEAESKDGESNEEVKDGEAKDGEVKDGEVKEAEVKEVKEAELKEAEVKDAELKDAEVKEAEVKEAEVKEAEVKEATPEKKETADSEKEKNETKKATDTAGSGTDTVKPVKPKSALKVEREEPVGQTGRISVTFAEGTTFNREKTGLTLTSRSQSQMSAFDENSLNVSQFVQLTETFLGDEPVKDVFTRLLKFIKDGYEETEDEKMDRLTKARREAVSAKRKSMIDVLFEKWDNDGSGYLDLEEVESVMAKYKDGQEVEAIYYAKEEMKKKSRFQDQRLSKREFRMLIQLVVQEIPGSETFDSLLEFLTNSVERSYSDRIRGEARKKWLQQIVTAAETGGASMEPVYRAVFQALYKDAEAHGGGKKISANISMSERNVKFPQRGETCLRYVAATPEDADYVLDKILYNDMKGVSFAALESGKPIHVPRVGNHGNIHFWNTRRRPEEREGSFIVIPLKDKRKRAFGLLGIDTIADPHTKAIFITHEIQFFQGIAKAFSIAYHHVDMRRKLLRITESAVSWIQRRSPHVREVVEYMAEPDSKGMDYVLRKMLTTVPKGPPEYCAKPPRLERKDNLFRDYLFKCVDNSETVTADAYGERHLAFPLRDDDGKAIALVDISIGDMKKLPPHENKEIQRMLRILQMAHKEITKEFNGAEKMRILEGEQDDEARTDIMFDRLMLMELRDNVSKLDQQAYAELRSYKDPPQIICDILKATLAIFFLDKAEEGEFDDWIRIKTYINIDLSQKITAYDPTAQKDLNLPADKIELYMKDVPHGEVAKHGSLPGQYMYNWVFVCLSLIEHMKKMRQNEDEGVSSDAVSDKEEDVNMDDQQKTEAE</sequence>
<evidence type="ECO:0000313" key="4">
    <source>
        <dbReference type="EMBL" id="KAK6184452.1"/>
    </source>
</evidence>
<dbReference type="Gene3D" id="1.20.920.20">
    <property type="match status" value="1"/>
</dbReference>